<name>A0A856MLH0_9CYAN</name>
<organism evidence="1 2">
    <name type="scientific">Brasilonema sennae CENA114</name>
    <dbReference type="NCBI Taxonomy" id="415709"/>
    <lineage>
        <taxon>Bacteria</taxon>
        <taxon>Bacillati</taxon>
        <taxon>Cyanobacteriota</taxon>
        <taxon>Cyanophyceae</taxon>
        <taxon>Nostocales</taxon>
        <taxon>Scytonemataceae</taxon>
        <taxon>Brasilonema</taxon>
        <taxon>Bromeliae group (in: Brasilonema)</taxon>
    </lineage>
</organism>
<reference evidence="1 2" key="1">
    <citation type="submission" date="2018-06" db="EMBL/GenBank/DDBJ databases">
        <title>Comparative genomics of Brasilonema spp. strains.</title>
        <authorList>
            <person name="Alvarenga D.O."/>
            <person name="Fiore M.F."/>
            <person name="Varani A.M."/>
        </authorList>
    </citation>
    <scope>NUCLEOTIDE SEQUENCE [LARGE SCALE GENOMIC DNA]</scope>
    <source>
        <strain evidence="1 2">CENA114</strain>
    </source>
</reference>
<dbReference type="EMBL" id="CP030118">
    <property type="protein sequence ID" value="QDL10037.1"/>
    <property type="molecule type" value="Genomic_DNA"/>
</dbReference>
<gene>
    <name evidence="1" type="ORF">DP114_21000</name>
</gene>
<dbReference type="Proteomes" id="UP000503129">
    <property type="component" value="Chromosome"/>
</dbReference>
<dbReference type="KEGG" id="bsen:DP114_21000"/>
<evidence type="ECO:0000313" key="2">
    <source>
        <dbReference type="Proteomes" id="UP000503129"/>
    </source>
</evidence>
<proteinExistence type="predicted"/>
<evidence type="ECO:0000313" key="1">
    <source>
        <dbReference type="EMBL" id="QDL10037.1"/>
    </source>
</evidence>
<sequence length="96" mass="10162">MIRCKTADKSSCVRGEVGQFLKASRMDTSNDQQRGVGVWGCKGVGEPLPFGFAVAYGGRPSCSAVSPWAGFPTARHVAWGREGFPCGTPLPRSKTG</sequence>
<protein>
    <submittedName>
        <fullName evidence="1">Uncharacterized protein</fullName>
    </submittedName>
</protein>
<dbReference type="AlphaFoldDB" id="A0A856MLH0"/>
<keyword evidence="2" id="KW-1185">Reference proteome</keyword>
<accession>A0A856MLH0</accession>